<dbReference type="HOGENOM" id="CLU_850388_0_0_1"/>
<keyword evidence="2" id="KW-1185">Reference proteome</keyword>
<proteinExistence type="predicted"/>
<dbReference type="Proteomes" id="UP000054279">
    <property type="component" value="Unassembled WGS sequence"/>
</dbReference>
<dbReference type="OrthoDB" id="3049698at2759"/>
<evidence type="ECO:0000313" key="2">
    <source>
        <dbReference type="Proteomes" id="UP000054279"/>
    </source>
</evidence>
<dbReference type="AlphaFoldDB" id="A0A0C9VQZ1"/>
<evidence type="ECO:0008006" key="3">
    <source>
        <dbReference type="Google" id="ProtNLM"/>
    </source>
</evidence>
<name>A0A0C9VQZ1_SPHS4</name>
<reference evidence="1 2" key="1">
    <citation type="submission" date="2014-06" db="EMBL/GenBank/DDBJ databases">
        <title>Evolutionary Origins and Diversification of the Mycorrhizal Mutualists.</title>
        <authorList>
            <consortium name="DOE Joint Genome Institute"/>
            <consortium name="Mycorrhizal Genomics Consortium"/>
            <person name="Kohler A."/>
            <person name="Kuo A."/>
            <person name="Nagy L.G."/>
            <person name="Floudas D."/>
            <person name="Copeland A."/>
            <person name="Barry K.W."/>
            <person name="Cichocki N."/>
            <person name="Veneault-Fourrey C."/>
            <person name="LaButti K."/>
            <person name="Lindquist E.A."/>
            <person name="Lipzen A."/>
            <person name="Lundell T."/>
            <person name="Morin E."/>
            <person name="Murat C."/>
            <person name="Riley R."/>
            <person name="Ohm R."/>
            <person name="Sun H."/>
            <person name="Tunlid A."/>
            <person name="Henrissat B."/>
            <person name="Grigoriev I.V."/>
            <person name="Hibbett D.S."/>
            <person name="Martin F."/>
        </authorList>
    </citation>
    <scope>NUCLEOTIDE SEQUENCE [LARGE SCALE GENOMIC DNA]</scope>
    <source>
        <strain evidence="1 2">SS14</strain>
    </source>
</reference>
<sequence length="327" mass="36858">MGTNQAIDDKDRNKSIAEDIWAATGYRWSVHDHTLLVDGLSSCFYCCQDEERKKDSEKSTRPSAVHQETEGMDHFPCQSKLTVTVTCRGQPAGRQSISLRIEHHKPHVKYFRVDLPYEAKEKNCQNIWGVPSALSTMIQEDFPHVSSQQVYHAWVSFSEGLWKCAEDQIDSATALLKEMYDEADILKVETVEGVTALGWGLKRVSQCLQGKIVEIAIDATYNTNVKDMELYSVLAEQDNSSIPLAYCLLTTASSITPGKRKKALESFMTSLRDQYHVHPKFVHTDQDIAKIKSAQGLGQLEAPIMLVAYPESGEEMFRAGKPHHRHI</sequence>
<accession>A0A0C9VQZ1</accession>
<gene>
    <name evidence="1" type="ORF">M422DRAFT_256416</name>
</gene>
<protein>
    <recommendedName>
        <fullName evidence="3">MULE transposase domain-containing protein</fullName>
    </recommendedName>
</protein>
<evidence type="ECO:0000313" key="1">
    <source>
        <dbReference type="EMBL" id="KIJ40720.1"/>
    </source>
</evidence>
<dbReference type="EMBL" id="KN837142">
    <property type="protein sequence ID" value="KIJ40720.1"/>
    <property type="molecule type" value="Genomic_DNA"/>
</dbReference>
<organism evidence="1 2">
    <name type="scientific">Sphaerobolus stellatus (strain SS14)</name>
    <dbReference type="NCBI Taxonomy" id="990650"/>
    <lineage>
        <taxon>Eukaryota</taxon>
        <taxon>Fungi</taxon>
        <taxon>Dikarya</taxon>
        <taxon>Basidiomycota</taxon>
        <taxon>Agaricomycotina</taxon>
        <taxon>Agaricomycetes</taxon>
        <taxon>Phallomycetidae</taxon>
        <taxon>Geastrales</taxon>
        <taxon>Sphaerobolaceae</taxon>
        <taxon>Sphaerobolus</taxon>
    </lineage>
</organism>